<keyword evidence="9" id="KW-0566">Pantothenate biosynthesis</keyword>
<accession>A0ABT7HJZ4</accession>
<dbReference type="Proteomes" id="UP001225134">
    <property type="component" value="Unassembled WGS sequence"/>
</dbReference>
<dbReference type="InterPro" id="IPR008927">
    <property type="entry name" value="6-PGluconate_DH-like_C_sf"/>
</dbReference>
<dbReference type="InterPro" id="IPR013332">
    <property type="entry name" value="KPR_N"/>
</dbReference>
<evidence type="ECO:0000256" key="7">
    <source>
        <dbReference type="ARBA" id="ARBA00032024"/>
    </source>
</evidence>
<feature type="domain" description="Ketopantoate reductase C-terminal" evidence="11">
    <location>
        <begin position="177"/>
        <end position="305"/>
    </location>
</feature>
<dbReference type="PANTHER" id="PTHR43765:SF2">
    <property type="entry name" value="2-DEHYDROPANTOATE 2-REDUCTASE"/>
    <property type="match status" value="1"/>
</dbReference>
<dbReference type="SUPFAM" id="SSF48179">
    <property type="entry name" value="6-phosphogluconate dehydrogenase C-terminal domain-like"/>
    <property type="match status" value="1"/>
</dbReference>
<dbReference type="Pfam" id="PF02558">
    <property type="entry name" value="ApbA"/>
    <property type="match status" value="1"/>
</dbReference>
<comment type="pathway">
    <text evidence="1 9">Cofactor biosynthesis; (R)-pantothenate biosynthesis; (R)-pantoate from 3-methyl-2-oxobutanoate: step 2/2.</text>
</comment>
<comment type="similarity">
    <text evidence="2 9">Belongs to the ketopantoate reductase family.</text>
</comment>
<feature type="domain" description="Ketopantoate reductase N-terminal" evidence="10">
    <location>
        <begin position="3"/>
        <end position="146"/>
    </location>
</feature>
<evidence type="ECO:0000256" key="4">
    <source>
        <dbReference type="ARBA" id="ARBA00019465"/>
    </source>
</evidence>
<evidence type="ECO:0000259" key="11">
    <source>
        <dbReference type="Pfam" id="PF08546"/>
    </source>
</evidence>
<dbReference type="InterPro" id="IPR013752">
    <property type="entry name" value="KPA_reductase"/>
</dbReference>
<keyword evidence="5 9" id="KW-0521">NADP</keyword>
<dbReference type="InterPro" id="IPR003710">
    <property type="entry name" value="ApbA"/>
</dbReference>
<evidence type="ECO:0000256" key="3">
    <source>
        <dbReference type="ARBA" id="ARBA00013014"/>
    </source>
</evidence>
<dbReference type="InterPro" id="IPR036291">
    <property type="entry name" value="NAD(P)-bd_dom_sf"/>
</dbReference>
<dbReference type="NCBIfam" id="TIGR00745">
    <property type="entry name" value="apbA_panE"/>
    <property type="match status" value="1"/>
</dbReference>
<dbReference type="Pfam" id="PF08546">
    <property type="entry name" value="ApbA_C"/>
    <property type="match status" value="1"/>
</dbReference>
<sequence>MKILIAGIGAMGGSFAHKLSNKHEIVAIDTWQENVKKINENGLTVVDLGEKIINKNIKAYMLEEYKEKADLIIIFVKSMLLETMLEKLKPNIGDNTKVLCMLNGLGHIQTLKKYIKAENIVIGISLITASLKSAGSIALTSYAYNEISGLNEKGRENAKMVAKLITDCGLPTNFVNDVKEAIWEKACVNGVFNSLSTILDLRLGEFRDLPRLEHILKEIIEEFHKIALFEGVDFDKNKAFEKVYRCTQKGYQGEFHYPSMHQDLRQHGRKTEIDFLNGYISEKGKEYGEKTPYCDLITFEIKALERKLIK</sequence>
<evidence type="ECO:0000256" key="5">
    <source>
        <dbReference type="ARBA" id="ARBA00022857"/>
    </source>
</evidence>
<keyword evidence="13" id="KW-1185">Reference proteome</keyword>
<evidence type="ECO:0000256" key="6">
    <source>
        <dbReference type="ARBA" id="ARBA00023002"/>
    </source>
</evidence>
<dbReference type="Gene3D" id="1.10.1040.10">
    <property type="entry name" value="N-(1-d-carboxylethyl)-l-norvaline Dehydrogenase, domain 2"/>
    <property type="match status" value="1"/>
</dbReference>
<evidence type="ECO:0000256" key="2">
    <source>
        <dbReference type="ARBA" id="ARBA00007870"/>
    </source>
</evidence>
<keyword evidence="6 9" id="KW-0560">Oxidoreductase</keyword>
<evidence type="ECO:0000256" key="1">
    <source>
        <dbReference type="ARBA" id="ARBA00004994"/>
    </source>
</evidence>
<dbReference type="InterPro" id="IPR013328">
    <property type="entry name" value="6PGD_dom2"/>
</dbReference>
<name>A0ABT7HJZ4_9FUSO</name>
<organism evidence="12 13">
    <name type="scientific">Sneathia sanguinegens</name>
    <dbReference type="NCBI Taxonomy" id="40543"/>
    <lineage>
        <taxon>Bacteria</taxon>
        <taxon>Fusobacteriati</taxon>
        <taxon>Fusobacteriota</taxon>
        <taxon>Fusobacteriia</taxon>
        <taxon>Fusobacteriales</taxon>
        <taxon>Leptotrichiaceae</taxon>
        <taxon>Sneathia</taxon>
    </lineage>
</organism>
<evidence type="ECO:0000313" key="12">
    <source>
        <dbReference type="EMBL" id="MDK9580464.1"/>
    </source>
</evidence>
<dbReference type="RefSeq" id="WP_277287305.1">
    <property type="nucleotide sequence ID" value="NZ_CAMPUK010000005.1"/>
</dbReference>
<evidence type="ECO:0000256" key="9">
    <source>
        <dbReference type="RuleBase" id="RU362068"/>
    </source>
</evidence>
<dbReference type="EC" id="1.1.1.169" evidence="3 9"/>
<evidence type="ECO:0000259" key="10">
    <source>
        <dbReference type="Pfam" id="PF02558"/>
    </source>
</evidence>
<dbReference type="PANTHER" id="PTHR43765">
    <property type="entry name" value="2-DEHYDROPANTOATE 2-REDUCTASE-RELATED"/>
    <property type="match status" value="1"/>
</dbReference>
<dbReference type="SUPFAM" id="SSF51735">
    <property type="entry name" value="NAD(P)-binding Rossmann-fold domains"/>
    <property type="match status" value="1"/>
</dbReference>
<dbReference type="InterPro" id="IPR050838">
    <property type="entry name" value="Ketopantoate_reductase"/>
</dbReference>
<comment type="catalytic activity">
    <reaction evidence="8 9">
        <text>(R)-pantoate + NADP(+) = 2-dehydropantoate + NADPH + H(+)</text>
        <dbReference type="Rhea" id="RHEA:16233"/>
        <dbReference type="ChEBI" id="CHEBI:11561"/>
        <dbReference type="ChEBI" id="CHEBI:15378"/>
        <dbReference type="ChEBI" id="CHEBI:15980"/>
        <dbReference type="ChEBI" id="CHEBI:57783"/>
        <dbReference type="ChEBI" id="CHEBI:58349"/>
        <dbReference type="EC" id="1.1.1.169"/>
    </reaction>
</comment>
<comment type="caution">
    <text evidence="12">The sequence shown here is derived from an EMBL/GenBank/DDBJ whole genome shotgun (WGS) entry which is preliminary data.</text>
</comment>
<dbReference type="EMBL" id="JASSPP010000003">
    <property type="protein sequence ID" value="MDK9580464.1"/>
    <property type="molecule type" value="Genomic_DNA"/>
</dbReference>
<evidence type="ECO:0000313" key="13">
    <source>
        <dbReference type="Proteomes" id="UP001225134"/>
    </source>
</evidence>
<gene>
    <name evidence="12" type="ORF">QQA45_02905</name>
</gene>
<proteinExistence type="inferred from homology"/>
<comment type="function">
    <text evidence="9">Catalyzes the NADPH-dependent reduction of ketopantoate into pantoic acid.</text>
</comment>
<evidence type="ECO:0000256" key="8">
    <source>
        <dbReference type="ARBA" id="ARBA00048793"/>
    </source>
</evidence>
<dbReference type="GO" id="GO:0008677">
    <property type="term" value="F:2-dehydropantoate 2-reductase activity"/>
    <property type="evidence" value="ECO:0007669"/>
    <property type="project" value="UniProtKB-EC"/>
</dbReference>
<protein>
    <recommendedName>
        <fullName evidence="4 9">2-dehydropantoate 2-reductase</fullName>
        <ecNumber evidence="3 9">1.1.1.169</ecNumber>
    </recommendedName>
    <alternativeName>
        <fullName evidence="7 9">Ketopantoate reductase</fullName>
    </alternativeName>
</protein>
<dbReference type="Gene3D" id="3.40.50.720">
    <property type="entry name" value="NAD(P)-binding Rossmann-like Domain"/>
    <property type="match status" value="1"/>
</dbReference>
<reference evidence="12 13" key="1">
    <citation type="submission" date="2023-06" db="EMBL/GenBank/DDBJ databases">
        <title>Antibody response to the Sneathia vaginalis cytopathogenic toxin A during pregnancy.</title>
        <authorList>
            <person name="Mccoy Z.T."/>
            <person name="Serrano M.G."/>
            <person name="Spaine K."/>
            <person name="Edwards D.J."/>
            <person name="Buck G.A."/>
            <person name="Jefferson K."/>
        </authorList>
    </citation>
    <scope>NUCLEOTIDE SEQUENCE [LARGE SCALE GENOMIC DNA]</scope>
    <source>
        <strain evidence="12 13">CCUG 42621</strain>
    </source>
</reference>